<sequence length="68" mass="6878">MLSTLVEGSGPLTVGFPGRPQIGLALRVPINHERSSGGVLVLVEGSAESVSSVDFQVGELGLLDDGCG</sequence>
<reference evidence="1 2" key="1">
    <citation type="journal article" date="2019" name="Int. J. Syst. Evol. Microbiol.">
        <title>The Global Catalogue of Microorganisms (GCM) 10K type strain sequencing project: providing services to taxonomists for standard genome sequencing and annotation.</title>
        <authorList>
            <consortium name="The Broad Institute Genomics Platform"/>
            <consortium name="The Broad Institute Genome Sequencing Center for Infectious Disease"/>
            <person name="Wu L."/>
            <person name="Ma J."/>
        </authorList>
    </citation>
    <scope>NUCLEOTIDE SEQUENCE [LARGE SCALE GENOMIC DNA]</scope>
    <source>
        <strain evidence="1 2">JCM 11444</strain>
    </source>
</reference>
<proteinExistence type="predicted"/>
<gene>
    <name evidence="1" type="ORF">GCM10009575_083420</name>
</gene>
<evidence type="ECO:0000313" key="2">
    <source>
        <dbReference type="Proteomes" id="UP001500418"/>
    </source>
</evidence>
<dbReference type="EMBL" id="BAAAID010000089">
    <property type="protein sequence ID" value="GAA0955155.1"/>
    <property type="molecule type" value="Genomic_DNA"/>
</dbReference>
<comment type="caution">
    <text evidence="1">The sequence shown here is derived from an EMBL/GenBank/DDBJ whole genome shotgun (WGS) entry which is preliminary data.</text>
</comment>
<name>A0ABN1RDD6_9ACTN</name>
<dbReference type="Proteomes" id="UP001500418">
    <property type="component" value="Unassembled WGS sequence"/>
</dbReference>
<accession>A0ABN1RDD6</accession>
<evidence type="ECO:0000313" key="1">
    <source>
        <dbReference type="EMBL" id="GAA0955155.1"/>
    </source>
</evidence>
<protein>
    <submittedName>
        <fullName evidence="1">Uncharacterized protein</fullName>
    </submittedName>
</protein>
<organism evidence="1 2">
    <name type="scientific">Streptomyces rhizosphaericus</name>
    <dbReference type="NCBI Taxonomy" id="114699"/>
    <lineage>
        <taxon>Bacteria</taxon>
        <taxon>Bacillati</taxon>
        <taxon>Actinomycetota</taxon>
        <taxon>Actinomycetes</taxon>
        <taxon>Kitasatosporales</taxon>
        <taxon>Streptomycetaceae</taxon>
        <taxon>Streptomyces</taxon>
        <taxon>Streptomyces violaceusniger group</taxon>
    </lineage>
</organism>
<keyword evidence="2" id="KW-1185">Reference proteome</keyword>